<dbReference type="Pfam" id="PF04326">
    <property type="entry name" value="SLFN_AlbA_2"/>
    <property type="match status" value="1"/>
</dbReference>
<dbReference type="Pfam" id="PF13749">
    <property type="entry name" value="HATPase_c_4"/>
    <property type="match status" value="1"/>
</dbReference>
<organism evidence="2 3">
    <name type="scientific">Piscinibacter sakaiensis</name>
    <name type="common">Ideonella sakaiensis</name>
    <dbReference type="NCBI Taxonomy" id="1547922"/>
    <lineage>
        <taxon>Bacteria</taxon>
        <taxon>Pseudomonadati</taxon>
        <taxon>Pseudomonadota</taxon>
        <taxon>Betaproteobacteria</taxon>
        <taxon>Burkholderiales</taxon>
        <taxon>Sphaerotilaceae</taxon>
        <taxon>Piscinibacter</taxon>
    </lineage>
</organism>
<evidence type="ECO:0000313" key="3">
    <source>
        <dbReference type="Proteomes" id="UP000037660"/>
    </source>
</evidence>
<comment type="caution">
    <text evidence="2">The sequence shown here is derived from an EMBL/GenBank/DDBJ whole genome shotgun (WGS) entry which is preliminary data.</text>
</comment>
<keyword evidence="2" id="KW-0347">Helicase</keyword>
<protein>
    <submittedName>
        <fullName evidence="2">ATP-dependent DNA helicase RecG-related protein</fullName>
    </submittedName>
</protein>
<dbReference type="RefSeq" id="WP_054020288.1">
    <property type="nucleotide sequence ID" value="NZ_BBYR01000033.1"/>
</dbReference>
<proteinExistence type="predicted"/>
<dbReference type="InterPro" id="IPR007421">
    <property type="entry name" value="Schlafen_AlbA_2_dom"/>
</dbReference>
<gene>
    <name evidence="2" type="ORF">ISF6_2136</name>
</gene>
<dbReference type="Proteomes" id="UP000037660">
    <property type="component" value="Unassembled WGS sequence"/>
</dbReference>
<keyword evidence="3" id="KW-1185">Reference proteome</keyword>
<dbReference type="STRING" id="1547922.ISF6_2136"/>
<dbReference type="GO" id="GO:0004386">
    <property type="term" value="F:helicase activity"/>
    <property type="evidence" value="ECO:0007669"/>
    <property type="project" value="UniProtKB-KW"/>
</dbReference>
<dbReference type="PANTHER" id="PTHR30595">
    <property type="entry name" value="GLPR-RELATED TRANSCRIPTIONAL REPRESSOR"/>
    <property type="match status" value="1"/>
</dbReference>
<dbReference type="AlphaFoldDB" id="A0A0K8P0Y4"/>
<accession>A0A0K8P0Y4</accession>
<reference evidence="2 3" key="2">
    <citation type="journal article" date="2016" name="Science">
        <title>A bacterium that degrades and assimilates poly(ethylene terephthalate).</title>
        <authorList>
            <person name="Yoshida S."/>
            <person name="Hiraga K."/>
            <person name="Takehana T."/>
            <person name="Taniguchi I."/>
            <person name="Yamaji H."/>
            <person name="Maeda Y."/>
            <person name="Toyohara K."/>
            <person name="Miyamoto K."/>
            <person name="Kimura Y."/>
            <person name="Oda K."/>
        </authorList>
    </citation>
    <scope>NUCLEOTIDE SEQUENCE [LARGE SCALE GENOMIC DNA]</scope>
    <source>
        <strain evidence="3">NBRC 110686 / TISTR 2288 / 201-F6</strain>
    </source>
</reference>
<dbReference type="Gene3D" id="3.30.950.30">
    <property type="entry name" value="Schlafen, AAA domain"/>
    <property type="match status" value="1"/>
</dbReference>
<evidence type="ECO:0000313" key="2">
    <source>
        <dbReference type="EMBL" id="GAP36296.1"/>
    </source>
</evidence>
<name>A0A0K8P0Y4_PISS1</name>
<keyword evidence="2" id="KW-0067">ATP-binding</keyword>
<dbReference type="EMBL" id="BBYR01000033">
    <property type="protein sequence ID" value="GAP36296.1"/>
    <property type="molecule type" value="Genomic_DNA"/>
</dbReference>
<dbReference type="PANTHER" id="PTHR30595:SF6">
    <property type="entry name" value="SCHLAFEN ALBA-2 DOMAIN-CONTAINING PROTEIN"/>
    <property type="match status" value="1"/>
</dbReference>
<dbReference type="OrthoDB" id="9768354at2"/>
<dbReference type="InterPro" id="IPR038461">
    <property type="entry name" value="Schlafen_AlbA_2_dom_sf"/>
</dbReference>
<reference evidence="3" key="1">
    <citation type="submission" date="2015-07" db="EMBL/GenBank/DDBJ databases">
        <title>Discovery of a poly(ethylene terephthalate assimilation.</title>
        <authorList>
            <person name="Yoshida S."/>
            <person name="Hiraga K."/>
            <person name="Takehana T."/>
            <person name="Taniguchi I."/>
            <person name="Yamaji H."/>
            <person name="Maeda Y."/>
            <person name="Toyohara K."/>
            <person name="Miyamoto K."/>
            <person name="Kimura Y."/>
            <person name="Oda K."/>
        </authorList>
    </citation>
    <scope>NUCLEOTIDE SEQUENCE [LARGE SCALE GENOMIC DNA]</scope>
    <source>
        <strain evidence="3">NBRC 110686 / TISTR 2288 / 201-F6</strain>
    </source>
</reference>
<dbReference type="Gene3D" id="3.30.565.60">
    <property type="match status" value="1"/>
</dbReference>
<keyword evidence="2" id="KW-0547">Nucleotide-binding</keyword>
<sequence>MSVPHAVDLLRLLDALDSQVADDLESEFLDFKPWQGPKEDLKLACEYAACFANARGGVVVFGVADRVRGRAQAIHGVRGHDLDVFRRGIFDGTRPGVAAEVFEIDVPEGTGKLLVVRVHEGDSKPYGTAAGLFKQRVGKNCMPLDPVTFQRAQVRSAAVDWSGAPANGLAMQDLDPLQIERARQVLRSKAPASGLLELPDSAFLSGLEAMRDGRVTHAGMLLFARREVLAQRCPQAQFHYVLHDGETSVARNDIDRLPLLEAVERMEQIFTGPLNPEKEIELGLFKLRIPQFPVEGVREAVLNALTHRDYLNPGEILVRHSTKELVVTSPGGFVAGITPENILRHEAVPRNRTLANALVKLRLVESSGIGRRRIFRSALVFGKRRPEYATDGHSVTLRMFNREAHDALAKLIARLDAQGAEVALDQLLVLDALLGQDFIDAGQAANVLQLSKDESRRILEAMCLPPLGLLERKGHTAAATFHLAKGVAKELKGKAAYTRTRGLNPIRYAEMVREYLRDHQRIENAELRELLGLGNSPSAQVEASRYLKKWSQPDGFLDRQRVGSTHVYTLRPKA</sequence>
<keyword evidence="2" id="KW-0378">Hydrolase</keyword>
<evidence type="ECO:0000259" key="1">
    <source>
        <dbReference type="Pfam" id="PF04326"/>
    </source>
</evidence>
<dbReference type="Gene3D" id="6.10.10.130">
    <property type="match status" value="1"/>
</dbReference>
<dbReference type="InterPro" id="IPR038475">
    <property type="entry name" value="RecG_C_sf"/>
</dbReference>
<feature type="domain" description="Schlafen AlbA-2" evidence="1">
    <location>
        <begin position="25"/>
        <end position="144"/>
    </location>
</feature>